<proteinExistence type="predicted"/>
<protein>
    <submittedName>
        <fullName evidence="5">Mur ligase middle domain protein</fullName>
    </submittedName>
</protein>
<dbReference type="InterPro" id="IPR013221">
    <property type="entry name" value="Mur_ligase_cen"/>
</dbReference>
<dbReference type="EMBL" id="CP009920">
    <property type="protein sequence ID" value="AJI21860.1"/>
    <property type="molecule type" value="Genomic_DNA"/>
</dbReference>
<feature type="domain" description="Mur ligase central" evidence="4">
    <location>
        <begin position="109"/>
        <end position="297"/>
    </location>
</feature>
<dbReference type="InterPro" id="IPR036615">
    <property type="entry name" value="Mur_ligase_C_dom_sf"/>
</dbReference>
<dbReference type="Pfam" id="PF08245">
    <property type="entry name" value="Mur_ligase_M"/>
    <property type="match status" value="1"/>
</dbReference>
<name>A0A0B6AA70_PRIM2</name>
<dbReference type="PANTHER" id="PTHR43024:SF1">
    <property type="entry name" value="UDP-N-ACETYLMURAMOYL-TRIPEPTIDE--D-ALANYL-D-ALANINE LIGASE"/>
    <property type="match status" value="1"/>
</dbReference>
<reference evidence="5 6" key="1">
    <citation type="journal article" date="2015" name="Genome Announc.">
        <title>Complete genome sequences for 35 biothreat assay-relevant bacillus species.</title>
        <authorList>
            <person name="Johnson S.L."/>
            <person name="Daligault H.E."/>
            <person name="Davenport K.W."/>
            <person name="Jaissle J."/>
            <person name="Frey K.G."/>
            <person name="Ladner J.T."/>
            <person name="Broomall S.M."/>
            <person name="Bishop-Lilly K.A."/>
            <person name="Bruce D.C."/>
            <person name="Gibbons H.S."/>
            <person name="Coyne S.R."/>
            <person name="Lo C.C."/>
            <person name="Meincke L."/>
            <person name="Munk A.C."/>
            <person name="Koroleva G.I."/>
            <person name="Rosenzweig C.N."/>
            <person name="Palacios G.F."/>
            <person name="Redden C.L."/>
            <person name="Minogue T.D."/>
            <person name="Chain P.S."/>
        </authorList>
    </citation>
    <scope>NUCLEOTIDE SEQUENCE [LARGE SCALE GENOMIC DNA]</scope>
    <source>
        <strain evidence="6">ATCC 14581 / DSM 32 / JCM 2506 / NBRC 15308 / NCIMB 9376 / NCTC 10342 / NRRL B-14308 / VKM B-512</strain>
    </source>
</reference>
<evidence type="ECO:0000256" key="2">
    <source>
        <dbReference type="ARBA" id="ARBA00022741"/>
    </source>
</evidence>
<dbReference type="Gene3D" id="3.40.1190.10">
    <property type="entry name" value="Mur-like, catalytic domain"/>
    <property type="match status" value="1"/>
</dbReference>
<evidence type="ECO:0000313" key="6">
    <source>
        <dbReference type="Proteomes" id="UP000031829"/>
    </source>
</evidence>
<dbReference type="SUPFAM" id="SSF53244">
    <property type="entry name" value="MurD-like peptide ligases, peptide-binding domain"/>
    <property type="match status" value="1"/>
</dbReference>
<keyword evidence="3" id="KW-0067">ATP-binding</keyword>
<evidence type="ECO:0000259" key="4">
    <source>
        <dbReference type="Pfam" id="PF08245"/>
    </source>
</evidence>
<gene>
    <name evidence="5" type="ORF">BG04_3077</name>
</gene>
<dbReference type="HOGENOM" id="CLU_031507_1_0_9"/>
<dbReference type="GeneID" id="93641141"/>
<sequence length="469" mass="52860">MKHFTLNEILKQTGGDLCYGSGNPVIKHAINYAKKDIEDHTLIFHLDREPIRGKYWKENHSIVVITDHPELCTNLEGNIILVKTAQLEEAYWKFIEYYRGLFDLPVIGVTGTCGKTTTKEMIRQILIEDYKVKATWMSMNSMSVNLRYLTGIDDTTEVAVFEMPVAYPGYLKVACRYFQPQIRILLNIGVHHLADCETPEEYMKAKAEIVEGLDPNSGILILNADDENIKRVLDVRHLQNVVYIGKNGSSQFQAKDIKYANGGMAFTLKYQNTEYDAFIPGYGEHNVYNALAAIAAVFYVGVDISVAIQRLSLFEQVEEHLEFKRGMNECTVINDTWNSSPLSMATALGVLSDMSKEKQSIALLGYMPQLGEGPYAIKQYEDMGKKAAESKIDILVVVGEEAKAIGTGALKCGMDPNKVYFCKTGDEVYNVLAPYLNENTMILLKVTHRVMTKPTFKELRNKLIPDNEE</sequence>
<evidence type="ECO:0000313" key="5">
    <source>
        <dbReference type="EMBL" id="AJI21860.1"/>
    </source>
</evidence>
<dbReference type="GO" id="GO:0005524">
    <property type="term" value="F:ATP binding"/>
    <property type="evidence" value="ECO:0007669"/>
    <property type="project" value="UniProtKB-KW"/>
</dbReference>
<dbReference type="RefSeq" id="WP_034654257.1">
    <property type="nucleotide sequence ID" value="NZ_BCVB01000007.1"/>
</dbReference>
<dbReference type="PANTHER" id="PTHR43024">
    <property type="entry name" value="UDP-N-ACETYLMURAMOYL-TRIPEPTIDE--D-ALANYL-D-ALANINE LIGASE"/>
    <property type="match status" value="1"/>
</dbReference>
<organism evidence="5 6">
    <name type="scientific">Priestia megaterium (strain ATCC 14581 / DSM 32 / CCUG 1817 / JCM 2506 / NBRC 15308 / NCIMB 9376 / NCTC 10342 / NRRL B-14308 / VKM B-512 / Ford 19)</name>
    <name type="common">Bacillus megaterium</name>
    <dbReference type="NCBI Taxonomy" id="1348623"/>
    <lineage>
        <taxon>Bacteria</taxon>
        <taxon>Bacillati</taxon>
        <taxon>Bacillota</taxon>
        <taxon>Bacilli</taxon>
        <taxon>Bacillales</taxon>
        <taxon>Bacillaceae</taxon>
        <taxon>Priestia</taxon>
    </lineage>
</organism>
<dbReference type="Proteomes" id="UP000031829">
    <property type="component" value="Chromosome"/>
</dbReference>
<evidence type="ECO:0000256" key="1">
    <source>
        <dbReference type="ARBA" id="ARBA00022598"/>
    </source>
</evidence>
<keyword evidence="2" id="KW-0547">Nucleotide-binding</keyword>
<accession>A0A0B6AA70</accession>
<dbReference type="SUPFAM" id="SSF53623">
    <property type="entry name" value="MurD-like peptide ligases, catalytic domain"/>
    <property type="match status" value="1"/>
</dbReference>
<dbReference type="InterPro" id="IPR036565">
    <property type="entry name" value="Mur-like_cat_sf"/>
</dbReference>
<dbReference type="KEGG" id="bmeg:BG04_3077"/>
<keyword evidence="1 5" id="KW-0436">Ligase</keyword>
<dbReference type="AlphaFoldDB" id="A0A0B6AA70"/>
<dbReference type="InterPro" id="IPR051046">
    <property type="entry name" value="MurCDEF_CellWall_CoF430Synth"/>
</dbReference>
<dbReference type="Gene3D" id="3.90.190.20">
    <property type="entry name" value="Mur ligase, C-terminal domain"/>
    <property type="match status" value="1"/>
</dbReference>
<evidence type="ECO:0000256" key="3">
    <source>
        <dbReference type="ARBA" id="ARBA00022840"/>
    </source>
</evidence>
<dbReference type="GO" id="GO:0016881">
    <property type="term" value="F:acid-amino acid ligase activity"/>
    <property type="evidence" value="ECO:0007669"/>
    <property type="project" value="InterPro"/>
</dbReference>